<name>A0AAE0QTD0_9TELE</name>
<dbReference type="PROSITE" id="PS50878">
    <property type="entry name" value="RT_POL"/>
    <property type="match status" value="1"/>
</dbReference>
<dbReference type="CDD" id="cd01650">
    <property type="entry name" value="RT_nLTR_like"/>
    <property type="match status" value="1"/>
</dbReference>
<comment type="caution">
    <text evidence="6">The sequence shown here is derived from an EMBL/GenBank/DDBJ whole genome shotgun (WGS) entry which is preliminary data.</text>
</comment>
<evidence type="ECO:0000259" key="5">
    <source>
        <dbReference type="PROSITE" id="PS50878"/>
    </source>
</evidence>
<dbReference type="EMBL" id="JAUCMX010000011">
    <property type="protein sequence ID" value="KAK3531574.1"/>
    <property type="molecule type" value="Genomic_DNA"/>
</dbReference>
<dbReference type="PANTHER" id="PTHR19446">
    <property type="entry name" value="REVERSE TRANSCRIPTASES"/>
    <property type="match status" value="1"/>
</dbReference>
<evidence type="ECO:0000313" key="6">
    <source>
        <dbReference type="EMBL" id="KAK3531574.1"/>
    </source>
</evidence>
<organism evidence="6 7">
    <name type="scientific">Hemibagrus guttatus</name>
    <dbReference type="NCBI Taxonomy" id="175788"/>
    <lineage>
        <taxon>Eukaryota</taxon>
        <taxon>Metazoa</taxon>
        <taxon>Chordata</taxon>
        <taxon>Craniata</taxon>
        <taxon>Vertebrata</taxon>
        <taxon>Euteleostomi</taxon>
        <taxon>Actinopterygii</taxon>
        <taxon>Neopterygii</taxon>
        <taxon>Teleostei</taxon>
        <taxon>Ostariophysi</taxon>
        <taxon>Siluriformes</taxon>
        <taxon>Bagridae</taxon>
        <taxon>Hemibagrus</taxon>
    </lineage>
</organism>
<feature type="domain" description="Reverse transcriptase" evidence="5">
    <location>
        <begin position="151"/>
        <end position="456"/>
    </location>
</feature>
<feature type="coiled-coil region" evidence="3">
    <location>
        <begin position="98"/>
        <end position="132"/>
    </location>
</feature>
<accession>A0AAE0QTD0</accession>
<dbReference type="InterPro" id="IPR000477">
    <property type="entry name" value="RT_dom"/>
</dbReference>
<evidence type="ECO:0000256" key="2">
    <source>
        <dbReference type="ARBA" id="ARBA00012180"/>
    </source>
</evidence>
<evidence type="ECO:0000256" key="3">
    <source>
        <dbReference type="SAM" id="Coils"/>
    </source>
</evidence>
<keyword evidence="3" id="KW-0175">Coiled coil</keyword>
<keyword evidence="7" id="KW-1185">Reference proteome</keyword>
<dbReference type="Pfam" id="PF00078">
    <property type="entry name" value="RVT_1"/>
    <property type="match status" value="1"/>
</dbReference>
<dbReference type="AlphaFoldDB" id="A0AAE0QTD0"/>
<gene>
    <name evidence="6" type="ORF">QTP70_024963</name>
</gene>
<sequence length="521" mass="61458">MVVCRMTLMVCKTKRSKLEKKTKWWKLKKEECCEEFRQKLRQALGGQVLLPDDWETTAEVIRETGRKVLGVSSGRRKEDKETWWWNEEVQDSIQRKRLAKKKWDMDRTEENRQEYKELQRRVKREVSKAKQKAYDELYTGLDTREGERDLYRLARQRDRDGKDVQQVRVIKDRDGRVLTSEESVQRRWKEYFEELMNEENEREKRVEGVNSVEQKVDKIRKDEVRKDLKRMKSGKAVGPDDIPVEVWKCLGEAAVEFLASLFNRVLEKHNRCNFYSEILMEKYRDGQRELHCVFVDLEKAYDRVPREELWYCMRKSGVAEKYVRVVQDMYERSRTVVRCAVGQTEEFKVEVGLHQGSALSPFLFAIVMDQLSEEVRQESPWIMMFADDIVICSESREQVEENLERWRFALERRGMKVSRSKTEYMCVNEREGSGTVRLQGEEVKKVQEFKYLGSTVQSNGECGKEENISKNQGEGVQDSGETGHAVWFRDSVTEEETGVRARGSRAEDVEVLFGSDKIGQD</sequence>
<comment type="similarity">
    <text evidence="1">Belongs to the beta type-B retroviral polymerase family. HERV class-II K(HML-2) pol subfamily.</text>
</comment>
<reference evidence="6" key="1">
    <citation type="submission" date="2023-06" db="EMBL/GenBank/DDBJ databases">
        <title>Male Hemibagrus guttatus genome.</title>
        <authorList>
            <person name="Bian C."/>
        </authorList>
    </citation>
    <scope>NUCLEOTIDE SEQUENCE</scope>
    <source>
        <strain evidence="6">Male_cb2023</strain>
        <tissue evidence="6">Muscle</tissue>
    </source>
</reference>
<evidence type="ECO:0000256" key="1">
    <source>
        <dbReference type="ARBA" id="ARBA00010879"/>
    </source>
</evidence>
<feature type="region of interest" description="Disordered" evidence="4">
    <location>
        <begin position="462"/>
        <end position="491"/>
    </location>
</feature>
<dbReference type="InterPro" id="IPR043128">
    <property type="entry name" value="Rev_trsase/Diguanyl_cyclase"/>
</dbReference>
<dbReference type="Proteomes" id="UP001274896">
    <property type="component" value="Unassembled WGS sequence"/>
</dbReference>
<proteinExistence type="inferred from homology"/>
<dbReference type="GO" id="GO:0004523">
    <property type="term" value="F:RNA-DNA hybrid ribonuclease activity"/>
    <property type="evidence" value="ECO:0007669"/>
    <property type="project" value="UniProtKB-EC"/>
</dbReference>
<dbReference type="EC" id="3.1.26.4" evidence="2"/>
<evidence type="ECO:0000313" key="7">
    <source>
        <dbReference type="Proteomes" id="UP001274896"/>
    </source>
</evidence>
<evidence type="ECO:0000256" key="4">
    <source>
        <dbReference type="SAM" id="MobiDB-lite"/>
    </source>
</evidence>
<protein>
    <recommendedName>
        <fullName evidence="2">ribonuclease H</fullName>
        <ecNumber evidence="2">3.1.26.4</ecNumber>
    </recommendedName>
</protein>
<dbReference type="Gene3D" id="3.30.70.270">
    <property type="match status" value="1"/>
</dbReference>
<dbReference type="InterPro" id="IPR043502">
    <property type="entry name" value="DNA/RNA_pol_sf"/>
</dbReference>
<dbReference type="SUPFAM" id="SSF56672">
    <property type="entry name" value="DNA/RNA polymerases"/>
    <property type="match status" value="2"/>
</dbReference>